<name>A0A1X0RGN9_RHIZD</name>
<sequence>MYYKKHQKKSVLLKRSTLSLNDLRYTYKQQESLLTPPPSPTGRLSPRSWSARLIDNVMSATGMKKKLTISIKNTILWNPSRDVNIPNHAFHENTISLLTKLSQNYDIYVIIHMNTKQEQDQIDNLLYNSNLFKCVDSRKVLYCSTEQGKIHTIRHIEPSIHIEGGWELEDGNDIVKQLRHDTQVIWILPNQKRQSLYSDQYNDIEISDHVLNTSVAKSVGF</sequence>
<dbReference type="OrthoDB" id="77656at2759"/>
<dbReference type="InterPro" id="IPR037485">
    <property type="entry name" value="PEX22"/>
</dbReference>
<dbReference type="EMBL" id="KV921859">
    <property type="protein sequence ID" value="ORE11205.1"/>
    <property type="molecule type" value="Genomic_DNA"/>
</dbReference>
<dbReference type="PANTHER" id="PTHR34126">
    <property type="entry name" value="PEROXISOME BIOGENESIS PROTEIN 22"/>
    <property type="match status" value="1"/>
</dbReference>
<dbReference type="Pfam" id="PF22978">
    <property type="entry name" value="HAD_Pex22"/>
    <property type="match status" value="1"/>
</dbReference>
<dbReference type="GO" id="GO:0007031">
    <property type="term" value="P:peroxisome organization"/>
    <property type="evidence" value="ECO:0007669"/>
    <property type="project" value="InterPro"/>
</dbReference>
<dbReference type="Proteomes" id="UP000242414">
    <property type="component" value="Unassembled WGS sequence"/>
</dbReference>
<proteinExistence type="predicted"/>
<dbReference type="PANTHER" id="PTHR34126:SF1">
    <property type="entry name" value="PEROXISOME BIOGENESIS PROTEIN 22"/>
    <property type="match status" value="1"/>
</dbReference>
<reference evidence="1" key="1">
    <citation type="journal article" date="2016" name="Proc. Natl. Acad. Sci. U.S.A.">
        <title>Lipid metabolic changes in an early divergent fungus govern the establishment of a mutualistic symbiosis with endobacteria.</title>
        <authorList>
            <person name="Lastovetsky O.A."/>
            <person name="Gaspar M.L."/>
            <person name="Mondo S.J."/>
            <person name="LaButti K.M."/>
            <person name="Sandor L."/>
            <person name="Grigoriev I.V."/>
            <person name="Henry S.A."/>
            <person name="Pawlowska T.E."/>
        </authorList>
    </citation>
    <scope>NUCLEOTIDE SEQUENCE [LARGE SCALE GENOMIC DNA]</scope>
    <source>
        <strain evidence="1">ATCC 52814</strain>
    </source>
</reference>
<dbReference type="VEuPathDB" id="FungiDB:BCV72DRAFT_301278"/>
<organism evidence="1">
    <name type="scientific">Rhizopus microsporus var. microsporus</name>
    <dbReference type="NCBI Taxonomy" id="86635"/>
    <lineage>
        <taxon>Eukaryota</taxon>
        <taxon>Fungi</taxon>
        <taxon>Fungi incertae sedis</taxon>
        <taxon>Mucoromycota</taxon>
        <taxon>Mucoromycotina</taxon>
        <taxon>Mucoromycetes</taxon>
        <taxon>Mucorales</taxon>
        <taxon>Mucorineae</taxon>
        <taxon>Rhizopodaceae</taxon>
        <taxon>Rhizopus</taxon>
    </lineage>
</organism>
<protein>
    <submittedName>
        <fullName evidence="1">Uncharacterized protein</fullName>
    </submittedName>
</protein>
<gene>
    <name evidence="1" type="ORF">BCV72DRAFT_301278</name>
</gene>
<evidence type="ECO:0000313" key="1">
    <source>
        <dbReference type="EMBL" id="ORE11205.1"/>
    </source>
</evidence>
<dbReference type="AlphaFoldDB" id="A0A1X0RGN9"/>
<accession>A0A1X0RGN9</accession>